<evidence type="ECO:0008006" key="4">
    <source>
        <dbReference type="Google" id="ProtNLM"/>
    </source>
</evidence>
<name>A0AAV1I110_9CHLO</name>
<proteinExistence type="inferred from homology"/>
<dbReference type="EMBL" id="CAUYUE010000004">
    <property type="protein sequence ID" value="CAK0770280.1"/>
    <property type="molecule type" value="Genomic_DNA"/>
</dbReference>
<dbReference type="CDD" id="cd20558">
    <property type="entry name" value="CYCLIN_ScPCL7-like"/>
    <property type="match status" value="1"/>
</dbReference>
<evidence type="ECO:0000313" key="2">
    <source>
        <dbReference type="EMBL" id="CAK0770280.1"/>
    </source>
</evidence>
<sequence length="131" mass="14860">MRISRYSKCSNVCGVMAYSYLQRLAKKDRRFMLCPRNIHRMYLAGVMLAAKLMDDNVFNNPYWAKIGGISTEELHELELFALKQLDYRLIISSDEVATRLRELKVLAHSRAAAPGEAGLFLPAPQQPALMA</sequence>
<dbReference type="InterPro" id="IPR013922">
    <property type="entry name" value="Cyclin_PHO80-like"/>
</dbReference>
<dbReference type="InterPro" id="IPR036915">
    <property type="entry name" value="Cyclin-like_sf"/>
</dbReference>
<protein>
    <recommendedName>
        <fullName evidence="4">Cyclin</fullName>
    </recommendedName>
</protein>
<comment type="caution">
    <text evidence="2">The sequence shown here is derived from an EMBL/GenBank/DDBJ whole genome shotgun (WGS) entry which is preliminary data.</text>
</comment>
<dbReference type="SUPFAM" id="SSF47954">
    <property type="entry name" value="Cyclin-like"/>
    <property type="match status" value="1"/>
</dbReference>
<comment type="similarity">
    <text evidence="1">Belongs to the cyclin family. Cyclin U/P subfamily.</text>
</comment>
<dbReference type="Gene3D" id="1.10.472.10">
    <property type="entry name" value="Cyclin-like"/>
    <property type="match status" value="1"/>
</dbReference>
<reference evidence="2 3" key="1">
    <citation type="submission" date="2023-10" db="EMBL/GenBank/DDBJ databases">
        <authorList>
            <person name="Maclean D."/>
            <person name="Macfadyen A."/>
        </authorList>
    </citation>
    <scope>NUCLEOTIDE SEQUENCE [LARGE SCALE GENOMIC DNA]</scope>
</reference>
<dbReference type="PANTHER" id="PTHR15615:SF108">
    <property type="entry name" value="PROTEIN CNPPD1"/>
    <property type="match status" value="1"/>
</dbReference>
<dbReference type="GO" id="GO:0019901">
    <property type="term" value="F:protein kinase binding"/>
    <property type="evidence" value="ECO:0007669"/>
    <property type="project" value="InterPro"/>
</dbReference>
<accession>A0AAV1I110</accession>
<dbReference type="Proteomes" id="UP001314263">
    <property type="component" value="Unassembled WGS sequence"/>
</dbReference>
<evidence type="ECO:0000313" key="3">
    <source>
        <dbReference type="Proteomes" id="UP001314263"/>
    </source>
</evidence>
<organism evidence="2 3">
    <name type="scientific">Coccomyxa viridis</name>
    <dbReference type="NCBI Taxonomy" id="1274662"/>
    <lineage>
        <taxon>Eukaryota</taxon>
        <taxon>Viridiplantae</taxon>
        <taxon>Chlorophyta</taxon>
        <taxon>core chlorophytes</taxon>
        <taxon>Trebouxiophyceae</taxon>
        <taxon>Trebouxiophyceae incertae sedis</taxon>
        <taxon>Coccomyxaceae</taxon>
        <taxon>Coccomyxa</taxon>
    </lineage>
</organism>
<keyword evidence="3" id="KW-1185">Reference proteome</keyword>
<dbReference type="AlphaFoldDB" id="A0AAV1I110"/>
<dbReference type="Pfam" id="PF08613">
    <property type="entry name" value="Cyclin"/>
    <property type="match status" value="1"/>
</dbReference>
<dbReference type="PANTHER" id="PTHR15615">
    <property type="match status" value="1"/>
</dbReference>
<gene>
    <name evidence="2" type="ORF">CVIRNUC_003751</name>
</gene>
<evidence type="ECO:0000256" key="1">
    <source>
        <dbReference type="ARBA" id="ARBA00007215"/>
    </source>
</evidence>